<keyword evidence="1" id="KW-0507">mRNA processing</keyword>
<dbReference type="AlphaFoldDB" id="A7SUQ0"/>
<dbReference type="SMART" id="SM00311">
    <property type="entry name" value="PWI"/>
    <property type="match status" value="1"/>
</dbReference>
<dbReference type="InParanoid" id="A7SUQ0"/>
<dbReference type="PROSITE" id="PS51025">
    <property type="entry name" value="PWI"/>
    <property type="match status" value="1"/>
</dbReference>
<dbReference type="STRING" id="45351.A7SUQ0"/>
<gene>
    <name evidence="5" type="ORF">NEMVEDRAFT_v1g132837</name>
</gene>
<reference evidence="5 6" key="1">
    <citation type="journal article" date="2007" name="Science">
        <title>Sea anemone genome reveals ancestral eumetazoan gene repertoire and genomic organization.</title>
        <authorList>
            <person name="Putnam N.H."/>
            <person name="Srivastava M."/>
            <person name="Hellsten U."/>
            <person name="Dirks B."/>
            <person name="Chapman J."/>
            <person name="Salamov A."/>
            <person name="Terry A."/>
            <person name="Shapiro H."/>
            <person name="Lindquist E."/>
            <person name="Kapitonov V.V."/>
            <person name="Jurka J."/>
            <person name="Genikhovich G."/>
            <person name="Grigoriev I.V."/>
            <person name="Lucas S.M."/>
            <person name="Steele R.E."/>
            <person name="Finnerty J.R."/>
            <person name="Technau U."/>
            <person name="Martindale M.Q."/>
            <person name="Rokhsar D.S."/>
        </authorList>
    </citation>
    <scope>NUCLEOTIDE SEQUENCE [LARGE SCALE GENOMIC DNA]</scope>
    <source>
        <strain evidence="6">CH2 X CH6</strain>
    </source>
</reference>
<dbReference type="InterPro" id="IPR002483">
    <property type="entry name" value="PWI_dom"/>
</dbReference>
<dbReference type="PhylomeDB" id="A7SUQ0"/>
<dbReference type="EMBL" id="DS469818">
    <property type="protein sequence ID" value="EDO32561.1"/>
    <property type="molecule type" value="Genomic_DNA"/>
</dbReference>
<dbReference type="HOGENOM" id="CLU_032410_3_0_1"/>
<dbReference type="OrthoDB" id="163257at2759"/>
<sequence>FKGTSAEQDNRFRDKQKKLLKSIRFEDVLDKKVDMEKINLDVLKPWITKRITDMLGFEDDVVLEFVFNMLESEKHPDPKVMQINITGFLQAKNARIFMGELWELLVSAQENIGGIPTEFLEKKKEEIKQRKVCMYVKVI</sequence>
<protein>
    <recommendedName>
        <fullName evidence="3">Serine/arginine repetitive matrix protein 1</fullName>
    </recommendedName>
</protein>
<keyword evidence="6" id="KW-1185">Reference proteome</keyword>
<evidence type="ECO:0000313" key="5">
    <source>
        <dbReference type="EMBL" id="EDO32561.1"/>
    </source>
</evidence>
<dbReference type="Gene3D" id="1.20.1390.10">
    <property type="entry name" value="PWI domain"/>
    <property type="match status" value="1"/>
</dbReference>
<evidence type="ECO:0000256" key="2">
    <source>
        <dbReference type="ARBA" id="ARBA00023187"/>
    </source>
</evidence>
<dbReference type="eggNOG" id="KOG2146">
    <property type="taxonomic scope" value="Eukaryota"/>
</dbReference>
<dbReference type="PANTHER" id="PTHR23148:SF0">
    <property type="entry name" value="SERINE_ARGININE REPETITIVE MATRIX PROTEIN 1"/>
    <property type="match status" value="1"/>
</dbReference>
<proteinExistence type="predicted"/>
<dbReference type="FunFam" id="1.20.1390.10:FF:000002">
    <property type="entry name" value="Serine/arginine repetitive matrix 1 isoform 2"/>
    <property type="match status" value="1"/>
</dbReference>
<dbReference type="KEGG" id="nve:5503648"/>
<dbReference type="InterPro" id="IPR036483">
    <property type="entry name" value="PWI_dom_sf"/>
</dbReference>
<evidence type="ECO:0000259" key="4">
    <source>
        <dbReference type="PROSITE" id="PS51025"/>
    </source>
</evidence>
<feature type="non-terminal residue" evidence="5">
    <location>
        <position position="139"/>
    </location>
</feature>
<keyword evidence="2" id="KW-0508">mRNA splicing</keyword>
<evidence type="ECO:0000256" key="3">
    <source>
        <dbReference type="ARBA" id="ARBA00067280"/>
    </source>
</evidence>
<dbReference type="GO" id="GO:0008380">
    <property type="term" value="P:RNA splicing"/>
    <property type="evidence" value="ECO:0007669"/>
    <property type="project" value="UniProtKB-KW"/>
</dbReference>
<dbReference type="Pfam" id="PF01480">
    <property type="entry name" value="PWI"/>
    <property type="match status" value="1"/>
</dbReference>
<dbReference type="Proteomes" id="UP000001593">
    <property type="component" value="Unassembled WGS sequence"/>
</dbReference>
<dbReference type="OMA" id="WISNRIT"/>
<dbReference type="PANTHER" id="PTHR23148">
    <property type="entry name" value="SERINE/ARGININE REGULATED NUCLEAR MATRIX PROTEIN"/>
    <property type="match status" value="1"/>
</dbReference>
<dbReference type="GO" id="GO:0006397">
    <property type="term" value="P:mRNA processing"/>
    <property type="evidence" value="ECO:0007669"/>
    <property type="project" value="UniProtKB-KW"/>
</dbReference>
<accession>A7SUQ0</accession>
<dbReference type="SUPFAM" id="SSF101233">
    <property type="entry name" value="PWI domain"/>
    <property type="match status" value="1"/>
</dbReference>
<name>A7SUQ0_NEMVE</name>
<evidence type="ECO:0000313" key="6">
    <source>
        <dbReference type="Proteomes" id="UP000001593"/>
    </source>
</evidence>
<dbReference type="GO" id="GO:0005681">
    <property type="term" value="C:spliceosomal complex"/>
    <property type="evidence" value="ECO:0007669"/>
    <property type="project" value="UniProtKB-ARBA"/>
</dbReference>
<evidence type="ECO:0000256" key="1">
    <source>
        <dbReference type="ARBA" id="ARBA00022664"/>
    </source>
</evidence>
<feature type="domain" description="PWI" evidence="4">
    <location>
        <begin position="22"/>
        <end position="122"/>
    </location>
</feature>
<dbReference type="InterPro" id="IPR052225">
    <property type="entry name" value="Ser/Arg_repetitive_matrix"/>
</dbReference>
<organism evidence="5 6">
    <name type="scientific">Nematostella vectensis</name>
    <name type="common">Starlet sea anemone</name>
    <dbReference type="NCBI Taxonomy" id="45351"/>
    <lineage>
        <taxon>Eukaryota</taxon>
        <taxon>Metazoa</taxon>
        <taxon>Cnidaria</taxon>
        <taxon>Anthozoa</taxon>
        <taxon>Hexacorallia</taxon>
        <taxon>Actiniaria</taxon>
        <taxon>Edwardsiidae</taxon>
        <taxon>Nematostella</taxon>
    </lineage>
</organism>